<dbReference type="PROSITE" id="PS00108">
    <property type="entry name" value="PROTEIN_KINASE_ST"/>
    <property type="match status" value="1"/>
</dbReference>
<protein>
    <submittedName>
        <fullName evidence="8">Serine/threonine protein kinase</fullName>
    </submittedName>
</protein>
<dbReference type="SMART" id="SM00028">
    <property type="entry name" value="TPR"/>
    <property type="match status" value="5"/>
</dbReference>
<feature type="domain" description="Protein kinase" evidence="7">
    <location>
        <begin position="92"/>
        <end position="372"/>
    </location>
</feature>
<dbReference type="PANTHER" id="PTHR43289">
    <property type="entry name" value="MITOGEN-ACTIVATED PROTEIN KINASE KINASE KINASE 20-RELATED"/>
    <property type="match status" value="1"/>
</dbReference>
<evidence type="ECO:0000256" key="6">
    <source>
        <dbReference type="PROSITE-ProRule" id="PRU10141"/>
    </source>
</evidence>
<reference evidence="8 9" key="1">
    <citation type="submission" date="2021-03" db="EMBL/GenBank/DDBJ databases">
        <title>Aliifodinibius sp. nov., a new bacterium isolated from saline soil.</title>
        <authorList>
            <person name="Galisteo C."/>
            <person name="De La Haba R."/>
            <person name="Sanchez-Porro C."/>
            <person name="Ventosa A."/>
        </authorList>
    </citation>
    <scope>NUCLEOTIDE SEQUENCE [LARGE SCALE GENOMIC DNA]</scope>
    <source>
        <strain evidence="8 9">1BSP15-2V2</strain>
    </source>
</reference>
<dbReference type="InterPro" id="IPR011990">
    <property type="entry name" value="TPR-like_helical_dom_sf"/>
</dbReference>
<evidence type="ECO:0000256" key="4">
    <source>
        <dbReference type="ARBA" id="ARBA00022840"/>
    </source>
</evidence>
<dbReference type="PROSITE" id="PS00107">
    <property type="entry name" value="PROTEIN_KINASE_ATP"/>
    <property type="match status" value="1"/>
</dbReference>
<dbReference type="SUPFAM" id="SSF56112">
    <property type="entry name" value="Protein kinase-like (PK-like)"/>
    <property type="match status" value="1"/>
</dbReference>
<dbReference type="PANTHER" id="PTHR43289:SF34">
    <property type="entry name" value="SERINE_THREONINE-PROTEIN KINASE YBDM-RELATED"/>
    <property type="match status" value="1"/>
</dbReference>
<dbReference type="CDD" id="cd14014">
    <property type="entry name" value="STKc_PknB_like"/>
    <property type="match status" value="1"/>
</dbReference>
<dbReference type="EMBL" id="JAGGJA010000011">
    <property type="protein sequence ID" value="MCW9708249.1"/>
    <property type="molecule type" value="Genomic_DNA"/>
</dbReference>
<accession>A0ABT3PQW0</accession>
<sequence>MDQKEWVQIKEIVGQALSLEADSRDSYIQEACEGNELLQARVQEQLRSIAQSEKENFLEDIGSKKGAFIADLSNRWTSTDPDKLIGRQIGPYEITRLIGEGGMGVVYRASRIDGAFDQHVAIKLIKKGVVSKATIERFHTERAILARLQHPHIAQLYDGGLTPEGIPYLIMEFIDGVPIDQWLDEHQSTTAERLALFQDVCQVVQYAHNNMIIHRDLKPQNILVDKQGHVKILDFGIAKLLKQNHSDDSNQETLPNNRFWTPYYAAPEQFSGLSTSVATDIYALGSLLYLLLSGTKPYNFDSKSIHEIEAIIKVNDPECPSNMIADSYPEKSKIQKKLRGDLDALILKAMHRQPQHRYRSVGRLLDDLQRYESGLPLKARKSTFLYRAVKFGKRHAVGVLIFLMFCSTVIYYSHQLKQERDHAQLESKKAQEVTKLITNLFQASDPNYADGAVITAHDLLDKGAFQVQKMTNQPLIQADMLLTIGQMYQNLGDYERSKPLFKQAYEINQHQYGLKDPRTLQTLVALLGSYHFLKEKAQAELLFDKIQEENLLEVIPDNIQMVFLLNERGLMDLREGKFGSAEIWHQTALERYKQLPEEEKDKVFKSLLLNNIGFSLENRAQYERALSYYRKSRATVVSEVGEHHTMSAVAFGSLSRAYRGLNVMDSAKFYNEKTLNMRLNLLGEQHEQVADSYLNAALIARKEKKFTTSEELFKQAKQIYSHTLSDSSRFVGKLQMEMGLLYLIQRDTINARQCLKKSTKILTSTLSVDHPWIKQNQRLQNAIRKASGKALN</sequence>
<organism evidence="8 9">
    <name type="scientific">Fodinibius salsisoli</name>
    <dbReference type="NCBI Taxonomy" id="2820877"/>
    <lineage>
        <taxon>Bacteria</taxon>
        <taxon>Pseudomonadati</taxon>
        <taxon>Balneolota</taxon>
        <taxon>Balneolia</taxon>
        <taxon>Balneolales</taxon>
        <taxon>Balneolaceae</taxon>
        <taxon>Fodinibius</taxon>
    </lineage>
</organism>
<keyword evidence="9" id="KW-1185">Reference proteome</keyword>
<dbReference type="InterPro" id="IPR019734">
    <property type="entry name" value="TPR_rpt"/>
</dbReference>
<keyword evidence="4 6" id="KW-0067">ATP-binding</keyword>
<keyword evidence="8" id="KW-0723">Serine/threonine-protein kinase</keyword>
<gene>
    <name evidence="8" type="ORF">J6I44_15390</name>
</gene>
<evidence type="ECO:0000313" key="9">
    <source>
        <dbReference type="Proteomes" id="UP001207918"/>
    </source>
</evidence>
<feature type="binding site" evidence="6">
    <location>
        <position position="127"/>
    </location>
    <ligand>
        <name>ATP</name>
        <dbReference type="ChEBI" id="CHEBI:30616"/>
    </ligand>
</feature>
<dbReference type="Pfam" id="PF13374">
    <property type="entry name" value="TPR_10"/>
    <property type="match status" value="1"/>
</dbReference>
<dbReference type="InterPro" id="IPR008271">
    <property type="entry name" value="Ser/Thr_kinase_AS"/>
</dbReference>
<dbReference type="InterPro" id="IPR017441">
    <property type="entry name" value="Protein_kinase_ATP_BS"/>
</dbReference>
<evidence type="ECO:0000256" key="2">
    <source>
        <dbReference type="ARBA" id="ARBA00022741"/>
    </source>
</evidence>
<dbReference type="SUPFAM" id="SSF48452">
    <property type="entry name" value="TPR-like"/>
    <property type="match status" value="2"/>
</dbReference>
<keyword evidence="2 6" id="KW-0547">Nucleotide-binding</keyword>
<evidence type="ECO:0000256" key="1">
    <source>
        <dbReference type="ARBA" id="ARBA00022679"/>
    </source>
</evidence>
<feature type="repeat" description="TPR" evidence="5">
    <location>
        <begin position="478"/>
        <end position="511"/>
    </location>
</feature>
<proteinExistence type="predicted"/>
<dbReference type="Gene3D" id="1.25.40.10">
    <property type="entry name" value="Tetratricopeptide repeat domain"/>
    <property type="match status" value="3"/>
</dbReference>
<dbReference type="PROSITE" id="PS50011">
    <property type="entry name" value="PROTEIN_KINASE_DOM"/>
    <property type="match status" value="1"/>
</dbReference>
<evidence type="ECO:0000259" key="7">
    <source>
        <dbReference type="PROSITE" id="PS50011"/>
    </source>
</evidence>
<dbReference type="PROSITE" id="PS50005">
    <property type="entry name" value="TPR"/>
    <property type="match status" value="1"/>
</dbReference>
<dbReference type="Proteomes" id="UP001207918">
    <property type="component" value="Unassembled WGS sequence"/>
</dbReference>
<dbReference type="Gene3D" id="1.10.510.10">
    <property type="entry name" value="Transferase(Phosphotransferase) domain 1"/>
    <property type="match status" value="1"/>
</dbReference>
<dbReference type="InterPro" id="IPR000719">
    <property type="entry name" value="Prot_kinase_dom"/>
</dbReference>
<keyword evidence="5" id="KW-0802">TPR repeat</keyword>
<evidence type="ECO:0000256" key="3">
    <source>
        <dbReference type="ARBA" id="ARBA00022777"/>
    </source>
</evidence>
<evidence type="ECO:0000313" key="8">
    <source>
        <dbReference type="EMBL" id="MCW9708249.1"/>
    </source>
</evidence>
<dbReference type="GO" id="GO:0004674">
    <property type="term" value="F:protein serine/threonine kinase activity"/>
    <property type="evidence" value="ECO:0007669"/>
    <property type="project" value="UniProtKB-KW"/>
</dbReference>
<comment type="caution">
    <text evidence="8">The sequence shown here is derived from an EMBL/GenBank/DDBJ whole genome shotgun (WGS) entry which is preliminary data.</text>
</comment>
<name>A0ABT3PQW0_9BACT</name>
<keyword evidence="1" id="KW-0808">Transferase</keyword>
<evidence type="ECO:0000256" key="5">
    <source>
        <dbReference type="PROSITE-ProRule" id="PRU00339"/>
    </source>
</evidence>
<keyword evidence="3 8" id="KW-0418">Kinase</keyword>
<dbReference type="InterPro" id="IPR011009">
    <property type="entry name" value="Kinase-like_dom_sf"/>
</dbReference>
<dbReference type="Pfam" id="PF13424">
    <property type="entry name" value="TPR_12"/>
    <property type="match status" value="1"/>
</dbReference>
<dbReference type="Gene3D" id="3.30.200.20">
    <property type="entry name" value="Phosphorylase Kinase, domain 1"/>
    <property type="match status" value="1"/>
</dbReference>
<dbReference type="RefSeq" id="WP_265767036.1">
    <property type="nucleotide sequence ID" value="NZ_JAGGJA010000011.1"/>
</dbReference>
<dbReference type="Pfam" id="PF00069">
    <property type="entry name" value="Pkinase"/>
    <property type="match status" value="1"/>
</dbReference>
<dbReference type="SMART" id="SM00220">
    <property type="entry name" value="S_TKc"/>
    <property type="match status" value="1"/>
</dbReference>